<evidence type="ECO:0000256" key="2">
    <source>
        <dbReference type="ARBA" id="ARBA00012552"/>
    </source>
</evidence>
<dbReference type="SMART" id="SM00847">
    <property type="entry name" value="HA2"/>
    <property type="match status" value="1"/>
</dbReference>
<dbReference type="GO" id="GO:0003724">
    <property type="term" value="F:RNA helicase activity"/>
    <property type="evidence" value="ECO:0007669"/>
    <property type="project" value="UniProtKB-EC"/>
</dbReference>
<evidence type="ECO:0000256" key="7">
    <source>
        <dbReference type="ARBA" id="ARBA00022884"/>
    </source>
</evidence>
<dbReference type="FunFam" id="1.20.120.1080:FF:000002">
    <property type="entry name" value="Putative ATP-dependent RNA helicase DHX36"/>
    <property type="match status" value="1"/>
</dbReference>
<dbReference type="Pfam" id="PF00270">
    <property type="entry name" value="DEAD"/>
    <property type="match status" value="1"/>
</dbReference>
<dbReference type="InterPro" id="IPR011709">
    <property type="entry name" value="DEAD-box_helicase_OB_fold"/>
</dbReference>
<evidence type="ECO:0000256" key="10">
    <source>
        <dbReference type="SAM" id="MobiDB-lite"/>
    </source>
</evidence>
<feature type="compositionally biased region" description="Gly residues" evidence="10">
    <location>
        <begin position="10"/>
        <end position="38"/>
    </location>
</feature>
<dbReference type="Gene3D" id="3.30.710.10">
    <property type="entry name" value="Potassium Channel Kv1.1, Chain A"/>
    <property type="match status" value="1"/>
</dbReference>
<proteinExistence type="inferred from homology"/>
<comment type="similarity">
    <text evidence="9">Belongs to the DExH box helicase family.</text>
</comment>
<dbReference type="InterPro" id="IPR014001">
    <property type="entry name" value="Helicase_ATP-bd"/>
</dbReference>
<evidence type="ECO:0000256" key="3">
    <source>
        <dbReference type="ARBA" id="ARBA00022741"/>
    </source>
</evidence>
<keyword evidence="4" id="KW-0378">Hydrolase</keyword>
<reference evidence="13 14" key="1">
    <citation type="journal article" date="2015" name="Proc. Natl. Acad. Sci. U.S.A.">
        <title>The resurrection genome of Boea hygrometrica: A blueprint for survival of dehydration.</title>
        <authorList>
            <person name="Xiao L."/>
            <person name="Yang G."/>
            <person name="Zhang L."/>
            <person name="Yang X."/>
            <person name="Zhao S."/>
            <person name="Ji Z."/>
            <person name="Zhou Q."/>
            <person name="Hu M."/>
            <person name="Wang Y."/>
            <person name="Chen M."/>
            <person name="Xu Y."/>
            <person name="Jin H."/>
            <person name="Xiao X."/>
            <person name="Hu G."/>
            <person name="Bao F."/>
            <person name="Hu Y."/>
            <person name="Wan P."/>
            <person name="Li L."/>
            <person name="Deng X."/>
            <person name="Kuang T."/>
            <person name="Xiang C."/>
            <person name="Zhu J.K."/>
            <person name="Oliver M.J."/>
            <person name="He Y."/>
        </authorList>
    </citation>
    <scope>NUCLEOTIDE SEQUENCE [LARGE SCALE GENOMIC DNA]</scope>
    <source>
        <strain evidence="14">cv. XS01</strain>
    </source>
</reference>
<accession>A0A2Z7ADV4</accession>
<dbReference type="CDD" id="cd18791">
    <property type="entry name" value="SF2_C_RHA"/>
    <property type="match status" value="1"/>
</dbReference>
<dbReference type="EMBL" id="KV018456">
    <property type="protein sequence ID" value="KZV17132.1"/>
    <property type="molecule type" value="Genomic_DNA"/>
</dbReference>
<dbReference type="Pfam" id="PF21010">
    <property type="entry name" value="HA2_C"/>
    <property type="match status" value="1"/>
</dbReference>
<evidence type="ECO:0000256" key="5">
    <source>
        <dbReference type="ARBA" id="ARBA00022806"/>
    </source>
</evidence>
<evidence type="ECO:0000313" key="14">
    <source>
        <dbReference type="Proteomes" id="UP000250235"/>
    </source>
</evidence>
<evidence type="ECO:0000313" key="13">
    <source>
        <dbReference type="EMBL" id="KZV17132.1"/>
    </source>
</evidence>
<sequence length="1387" mass="155527">MSHRPNFQGGRRGGSGGRSGGRGGGGGGRGAGRGGGGEQRWWDPAWRAERLRQKAAEMEVMDHNEWWGKLEHMKRVGEQEMVIRRNFSRDDQQILGDMAYQLGLYFHVYGKGKALVVSKVPLPNYRADLDERHGSNKKEINMSMETETRVGNLLNTSNGTKPVGNDSFISPDIATVSKTVEIGRNAPNPMLEIETGLNKLNVELKQKQEKMRERDSVKAMLSIREKLPVFKMKSEFLKAVAAEQVLVVSGETGCGKTTQLPQFILEEEISSLRGGSCCIICTQPRRISAISVAARVSSERGEKLGETVGYQIRLESMRSAETKLLFCTTGVLLRRLVEDPILTGITHLLVDEIHERGMNEDFLLIILRDVLPRRADLRVILMSATINADLFSRYFGNAPTIHIPGSTFPVKELYLEDMLENTCYCIKSELDNSPGNSRRNGQLQGSKKDPLTELFEGVDIDSTYKGYRASTRQSLQAWSGSQLDLDLVKATIEHICRNEGDGAILVFLSGWDEISNLIDKVKACNFLGDRNKFLVLPLHGSMPTINQREIFDKPLPNVRKIILSTNIAESSITIDDVVYVVDCGKAKETSYDALNKLACLFPSWISKASAHQRRGRAGRVQPGVCYRLYPKMIHDAMPKYQLPEMLRTPLQELCLHIKRLQLGACSTFLAKALQPPDALSVENAIELLKTIGALNDREELTPLGRHLSTLPVDPNIGKMLLMGSIFQCLNPALTIAAALSDRNPFVFPINRREEATDAKRYFAGDSCSDHIALLKAFEGWKDAKCKRMEKSFCWDYFLSPVTMQMMEDMRYQFLDLLSDIGFVDKSRGAKEYNQYSDDMEMVCAVLCAGLYPNVVQCKRRGKRTALYTKEVGRVDIHPGSVNAGVHLFPLPYMVYSEKVKTSSIYIRDSTNISDYALLLFGGNLIASNSGDGIEMLGGYLHFSASKTVLDLIQDHESKTPIKIGDRSTSDVVVRIRTQDGRDDWIYSHSHILISKSKYFADRLSDNWPTCQILDSRNCVEVHCEECDFDYHITVLRLFYLLSDMLVTDLCGVKNALGTLRVAVELGCPQIVSTCVGYLEAVPWEESEEEEILKIIPGMGSQAESILARLLPVNPSAVVKIFLSAIRFATSSPPSLMNDLKTSAQEQLEYMLTEDDDAPLLAADDMIKLEASQCVNRLLSRFVDLVKSVVCNFQELVPESRQMDLFLSYLTDLLWASQIASKLEISREFIHIWVDTSANVVKISEQSCPLGELNAIKVKALEVTTKVLEAIAYGTVVLPPLERLQMVKIWLSYVRMMKPLTDSFSSDEDNLLVKFDCELWQSLESSFVSIILTLPSGDQAEILSEWLDCKEIRYPDLTEAFEVWCYRSKVSKRRLALLDGSHQNTSRV</sequence>
<evidence type="ECO:0000256" key="4">
    <source>
        <dbReference type="ARBA" id="ARBA00022801"/>
    </source>
</evidence>
<dbReference type="CDD" id="cd17917">
    <property type="entry name" value="DEXHc_RHA-like"/>
    <property type="match status" value="1"/>
</dbReference>
<comment type="catalytic activity">
    <reaction evidence="8">
        <text>ATP + H2O = ADP + phosphate + H(+)</text>
        <dbReference type="Rhea" id="RHEA:13065"/>
        <dbReference type="ChEBI" id="CHEBI:15377"/>
        <dbReference type="ChEBI" id="CHEBI:15378"/>
        <dbReference type="ChEBI" id="CHEBI:30616"/>
        <dbReference type="ChEBI" id="CHEBI:43474"/>
        <dbReference type="ChEBI" id="CHEBI:456216"/>
        <dbReference type="EC" id="3.6.4.13"/>
    </reaction>
</comment>
<dbReference type="SUPFAM" id="SSF52540">
    <property type="entry name" value="P-loop containing nucleoside triphosphate hydrolases"/>
    <property type="match status" value="1"/>
</dbReference>
<dbReference type="InterPro" id="IPR011333">
    <property type="entry name" value="SKP1/BTB/POZ_sf"/>
</dbReference>
<keyword evidence="6" id="KW-0067">ATP-binding</keyword>
<feature type="domain" description="Helicase ATP-binding" evidence="11">
    <location>
        <begin position="237"/>
        <end position="404"/>
    </location>
</feature>
<evidence type="ECO:0000256" key="9">
    <source>
        <dbReference type="ARBA" id="ARBA00060772"/>
    </source>
</evidence>
<dbReference type="GO" id="GO:0005524">
    <property type="term" value="F:ATP binding"/>
    <property type="evidence" value="ECO:0007669"/>
    <property type="project" value="UniProtKB-KW"/>
</dbReference>
<dbReference type="FunFam" id="3.40.50.300:FF:000931">
    <property type="entry name" value="DExH-box ATP-dependent RNA helicase DExH1"/>
    <property type="match status" value="1"/>
</dbReference>
<dbReference type="Pfam" id="PF07717">
    <property type="entry name" value="OB_NTP_bind"/>
    <property type="match status" value="1"/>
</dbReference>
<dbReference type="InterPro" id="IPR001650">
    <property type="entry name" value="Helicase_C-like"/>
</dbReference>
<dbReference type="InterPro" id="IPR007502">
    <property type="entry name" value="Helicase-assoc_dom"/>
</dbReference>
<dbReference type="Proteomes" id="UP000250235">
    <property type="component" value="Unassembled WGS sequence"/>
</dbReference>
<protein>
    <recommendedName>
        <fullName evidence="2">RNA helicase</fullName>
        <ecNumber evidence="2">3.6.4.13</ecNumber>
    </recommendedName>
</protein>
<dbReference type="SMART" id="SM00490">
    <property type="entry name" value="HELICc"/>
    <property type="match status" value="1"/>
</dbReference>
<gene>
    <name evidence="13" type="ORF">F511_31202</name>
</gene>
<evidence type="ECO:0000256" key="1">
    <source>
        <dbReference type="ARBA" id="ARBA00004906"/>
    </source>
</evidence>
<name>A0A2Z7ADV4_9LAMI</name>
<dbReference type="GO" id="GO:0003723">
    <property type="term" value="F:RNA binding"/>
    <property type="evidence" value="ECO:0007669"/>
    <property type="project" value="UniProtKB-KW"/>
</dbReference>
<dbReference type="PANTHER" id="PTHR18934:SF237">
    <property type="entry name" value="ATP-DEPENDENT DNA_RNA HELICASE DHX36"/>
    <property type="match status" value="1"/>
</dbReference>
<keyword evidence="7" id="KW-0694">RNA-binding</keyword>
<dbReference type="Pfam" id="PF04408">
    <property type="entry name" value="WHD_HA2"/>
    <property type="match status" value="1"/>
</dbReference>
<dbReference type="PROSITE" id="PS51194">
    <property type="entry name" value="HELICASE_CTER"/>
    <property type="match status" value="1"/>
</dbReference>
<evidence type="ECO:0000256" key="6">
    <source>
        <dbReference type="ARBA" id="ARBA00022840"/>
    </source>
</evidence>
<dbReference type="EC" id="3.6.4.13" evidence="2"/>
<dbReference type="FunFam" id="3.40.50.300:FF:000526">
    <property type="entry name" value="DExH-box ATP-dependent RNA helicase DExH3"/>
    <property type="match status" value="1"/>
</dbReference>
<dbReference type="InterPro" id="IPR048333">
    <property type="entry name" value="HA2_WH"/>
</dbReference>
<dbReference type="GO" id="GO:0016787">
    <property type="term" value="F:hydrolase activity"/>
    <property type="evidence" value="ECO:0007669"/>
    <property type="project" value="UniProtKB-KW"/>
</dbReference>
<dbReference type="GO" id="GO:0005634">
    <property type="term" value="C:nucleus"/>
    <property type="evidence" value="ECO:0007669"/>
    <property type="project" value="TreeGrafter"/>
</dbReference>
<dbReference type="Gene3D" id="3.40.50.300">
    <property type="entry name" value="P-loop containing nucleotide triphosphate hydrolases"/>
    <property type="match status" value="2"/>
</dbReference>
<dbReference type="InterPro" id="IPR011545">
    <property type="entry name" value="DEAD/DEAH_box_helicase_dom"/>
</dbReference>
<dbReference type="SMART" id="SM00487">
    <property type="entry name" value="DEXDc"/>
    <property type="match status" value="1"/>
</dbReference>
<feature type="region of interest" description="Disordered" evidence="10">
    <location>
        <begin position="1"/>
        <end position="42"/>
    </location>
</feature>
<comment type="pathway">
    <text evidence="1">Protein modification; protein ubiquitination.</text>
</comment>
<evidence type="ECO:0000259" key="11">
    <source>
        <dbReference type="PROSITE" id="PS51192"/>
    </source>
</evidence>
<evidence type="ECO:0000256" key="8">
    <source>
        <dbReference type="ARBA" id="ARBA00047984"/>
    </source>
</evidence>
<dbReference type="InterPro" id="IPR027417">
    <property type="entry name" value="P-loop_NTPase"/>
</dbReference>
<dbReference type="PROSITE" id="PS51192">
    <property type="entry name" value="HELICASE_ATP_BIND_1"/>
    <property type="match status" value="1"/>
</dbReference>
<dbReference type="OrthoDB" id="5600252at2759"/>
<dbReference type="PANTHER" id="PTHR18934">
    <property type="entry name" value="ATP-DEPENDENT RNA HELICASE"/>
    <property type="match status" value="1"/>
</dbReference>
<keyword evidence="5" id="KW-0347">Helicase</keyword>
<feature type="domain" description="Helicase C-terminal" evidence="12">
    <location>
        <begin position="482"/>
        <end position="661"/>
    </location>
</feature>
<keyword evidence="14" id="KW-1185">Reference proteome</keyword>
<organism evidence="13 14">
    <name type="scientific">Dorcoceras hygrometricum</name>
    <dbReference type="NCBI Taxonomy" id="472368"/>
    <lineage>
        <taxon>Eukaryota</taxon>
        <taxon>Viridiplantae</taxon>
        <taxon>Streptophyta</taxon>
        <taxon>Embryophyta</taxon>
        <taxon>Tracheophyta</taxon>
        <taxon>Spermatophyta</taxon>
        <taxon>Magnoliopsida</taxon>
        <taxon>eudicotyledons</taxon>
        <taxon>Gunneridae</taxon>
        <taxon>Pentapetalae</taxon>
        <taxon>asterids</taxon>
        <taxon>lamiids</taxon>
        <taxon>Lamiales</taxon>
        <taxon>Gesneriaceae</taxon>
        <taxon>Didymocarpoideae</taxon>
        <taxon>Trichosporeae</taxon>
        <taxon>Loxocarpinae</taxon>
        <taxon>Dorcoceras</taxon>
    </lineage>
</organism>
<dbReference type="Gene3D" id="1.20.120.1080">
    <property type="match status" value="1"/>
</dbReference>
<keyword evidence="3" id="KW-0547">Nucleotide-binding</keyword>
<dbReference type="Pfam" id="PF00271">
    <property type="entry name" value="Helicase_C"/>
    <property type="match status" value="1"/>
</dbReference>
<evidence type="ECO:0000259" key="12">
    <source>
        <dbReference type="PROSITE" id="PS51194"/>
    </source>
</evidence>